<dbReference type="GO" id="GO:0004519">
    <property type="term" value="F:endonuclease activity"/>
    <property type="evidence" value="ECO:0007669"/>
    <property type="project" value="InterPro"/>
</dbReference>
<proteinExistence type="predicted"/>
<dbReference type="Gene3D" id="1.10.30.50">
    <property type="match status" value="1"/>
</dbReference>
<dbReference type="GO" id="GO:0008270">
    <property type="term" value="F:zinc ion binding"/>
    <property type="evidence" value="ECO:0007669"/>
    <property type="project" value="InterPro"/>
</dbReference>
<protein>
    <recommendedName>
        <fullName evidence="1">HNH nuclease domain-containing protein</fullName>
    </recommendedName>
</protein>
<dbReference type="InterPro" id="IPR002711">
    <property type="entry name" value="HNH"/>
</dbReference>
<evidence type="ECO:0000259" key="1">
    <source>
        <dbReference type="SMART" id="SM00507"/>
    </source>
</evidence>
<dbReference type="Pfam" id="PF01844">
    <property type="entry name" value="HNH"/>
    <property type="match status" value="1"/>
</dbReference>
<dbReference type="RefSeq" id="WP_003847776.1">
    <property type="nucleotide sequence ID" value="NZ_BQKK01000003.1"/>
</dbReference>
<dbReference type="SMART" id="SM00507">
    <property type="entry name" value="HNHc"/>
    <property type="match status" value="1"/>
</dbReference>
<dbReference type="CDD" id="cd00085">
    <property type="entry name" value="HNHc"/>
    <property type="match status" value="1"/>
</dbReference>
<dbReference type="Proteomes" id="UP001054925">
    <property type="component" value="Unassembled WGS sequence"/>
</dbReference>
<dbReference type="EMBL" id="BQKK01000003">
    <property type="protein sequence ID" value="GJN43164.1"/>
    <property type="molecule type" value="Genomic_DNA"/>
</dbReference>
<feature type="domain" description="HNH nuclease" evidence="1">
    <location>
        <begin position="271"/>
        <end position="324"/>
    </location>
</feature>
<evidence type="ECO:0000313" key="3">
    <source>
        <dbReference type="Proteomes" id="UP001054925"/>
    </source>
</evidence>
<comment type="caution">
    <text evidence="2">The sequence shown here is derived from an EMBL/GenBank/DDBJ whole genome shotgun (WGS) entry which is preliminary data.</text>
</comment>
<dbReference type="AlphaFoldDB" id="A0AAV5G2U8"/>
<dbReference type="GO" id="GO:0003676">
    <property type="term" value="F:nucleic acid binding"/>
    <property type="evidence" value="ECO:0007669"/>
    <property type="project" value="InterPro"/>
</dbReference>
<organism evidence="2 3">
    <name type="scientific">Corynebacterium ammoniagenes</name>
    <name type="common">Brevibacterium ammoniagenes</name>
    <dbReference type="NCBI Taxonomy" id="1697"/>
    <lineage>
        <taxon>Bacteria</taxon>
        <taxon>Bacillati</taxon>
        <taxon>Actinomycetota</taxon>
        <taxon>Actinomycetes</taxon>
        <taxon>Mycobacteriales</taxon>
        <taxon>Corynebacteriaceae</taxon>
        <taxon>Corynebacterium</taxon>
    </lineage>
</organism>
<evidence type="ECO:0000313" key="2">
    <source>
        <dbReference type="EMBL" id="GJN43164.1"/>
    </source>
</evidence>
<gene>
    <name evidence="2" type="ORF">CAT723_16430</name>
</gene>
<sequence>MDIFQAFTQVAAHGVALLRACHQRSAYDIAGLGFSLEQSKKWKRTAESFFGPADSPRVQRETVARAEQAGLSIDRLTMINRHALRLRARGQAWALRAELVEMTGTFEEVNAHGAARVAEILGPTPREAGIRVGRAKEGMRTMTITASQRRITNLEKTLDAVAAARADEGAAPVKKRSQQLLDAFWAHLDSGAGLVKPEYRTVIAIGLDDCAKVLRGEDDDVLVGLSDGTTMRGAELLSALLAGELGSEIFAGLFHPVHGPVNLYSARFASFKQRILAAAENLVCPWPECNVPADRCQVHHLHPHNLGGQTSPENLTMLCKYHNGANDDHPNAPPRNGRMFRSRRGKIRYRSPGGRELDNLHLNSSLGALSLL</sequence>
<accession>A0AAV5G2U8</accession>
<dbReference type="InterPro" id="IPR003615">
    <property type="entry name" value="HNH_nuc"/>
</dbReference>
<name>A0AAV5G2U8_CORAM</name>
<reference evidence="2" key="1">
    <citation type="submission" date="2021-12" db="EMBL/GenBank/DDBJ databases">
        <title>Draft genome sequence of Corynebacterium ammoniagenes strain T-723.</title>
        <authorList>
            <person name="Matsuzawa M."/>
            <person name="Hiratani M."/>
            <person name="Abe I."/>
            <person name="Tsuji Y."/>
            <person name="Nakamura J."/>
        </authorList>
    </citation>
    <scope>NUCLEOTIDE SEQUENCE</scope>
    <source>
        <strain evidence="2">T-723</strain>
    </source>
</reference>